<dbReference type="PANTHER" id="PTHR30352">
    <property type="entry name" value="PYRUVATE FORMATE-LYASE-ACTIVATING ENZYME"/>
    <property type="match status" value="1"/>
</dbReference>
<evidence type="ECO:0000256" key="6">
    <source>
        <dbReference type="ARBA" id="ARBA00023014"/>
    </source>
</evidence>
<dbReference type="SUPFAM" id="SSF102114">
    <property type="entry name" value="Radical SAM enzymes"/>
    <property type="match status" value="1"/>
</dbReference>
<evidence type="ECO:0000313" key="8">
    <source>
        <dbReference type="EMBL" id="MEI5983392.1"/>
    </source>
</evidence>
<evidence type="ECO:0000256" key="1">
    <source>
        <dbReference type="ARBA" id="ARBA00001966"/>
    </source>
</evidence>
<evidence type="ECO:0000256" key="2">
    <source>
        <dbReference type="ARBA" id="ARBA00022485"/>
    </source>
</evidence>
<dbReference type="Pfam" id="PF04055">
    <property type="entry name" value="Radical_SAM"/>
    <property type="match status" value="1"/>
</dbReference>
<dbReference type="SFLD" id="SFLDG01094">
    <property type="entry name" value="Uncharacterised_Radical_SAM_Su"/>
    <property type="match status" value="1"/>
</dbReference>
<evidence type="ECO:0000259" key="7">
    <source>
        <dbReference type="PROSITE" id="PS51918"/>
    </source>
</evidence>
<keyword evidence="4" id="KW-0479">Metal-binding</keyword>
<dbReference type="NCBIfam" id="TIGR02495">
    <property type="entry name" value="NrdG2"/>
    <property type="match status" value="1"/>
</dbReference>
<keyword evidence="5" id="KW-0408">Iron</keyword>
<comment type="cofactor">
    <cofactor evidence="1">
        <name>[4Fe-4S] cluster</name>
        <dbReference type="ChEBI" id="CHEBI:49883"/>
    </cofactor>
</comment>
<protein>
    <submittedName>
        <fullName evidence="8">Anaerobic ribonucleoside-triphosphate reductase activating protein</fullName>
    </submittedName>
</protein>
<feature type="domain" description="Radical SAM core" evidence="7">
    <location>
        <begin position="15"/>
        <end position="224"/>
    </location>
</feature>
<dbReference type="RefSeq" id="WP_336557025.1">
    <property type="nucleotide sequence ID" value="NZ_JAYLLN010000001.1"/>
</dbReference>
<keyword evidence="3" id="KW-0949">S-adenosyl-L-methionine</keyword>
<keyword evidence="9" id="KW-1185">Reference proteome</keyword>
<evidence type="ECO:0000256" key="5">
    <source>
        <dbReference type="ARBA" id="ARBA00023004"/>
    </source>
</evidence>
<keyword evidence="6" id="KW-0411">Iron-sulfur</keyword>
<dbReference type="Proteomes" id="UP001363035">
    <property type="component" value="Unassembled WGS sequence"/>
</dbReference>
<keyword evidence="2" id="KW-0004">4Fe-4S</keyword>
<dbReference type="InterPro" id="IPR013785">
    <property type="entry name" value="Aldolase_TIM"/>
</dbReference>
<dbReference type="SFLD" id="SFLDS00029">
    <property type="entry name" value="Radical_SAM"/>
    <property type="match status" value="1"/>
</dbReference>
<dbReference type="InterPro" id="IPR007197">
    <property type="entry name" value="rSAM"/>
</dbReference>
<accession>A0ABU8I0Z2</accession>
<dbReference type="CDD" id="cd01335">
    <property type="entry name" value="Radical_SAM"/>
    <property type="match status" value="1"/>
</dbReference>
<dbReference type="Gene3D" id="3.20.20.70">
    <property type="entry name" value="Aldolase class I"/>
    <property type="match status" value="1"/>
</dbReference>
<dbReference type="PANTHER" id="PTHR30352:SF13">
    <property type="entry name" value="GLYCYL-RADICAL ENZYME ACTIVATING ENZYME YJJW-RELATED"/>
    <property type="match status" value="1"/>
</dbReference>
<dbReference type="PROSITE" id="PS51918">
    <property type="entry name" value="RADICAL_SAM"/>
    <property type="match status" value="1"/>
</dbReference>
<gene>
    <name evidence="8" type="ORF">VJ786_00620</name>
</gene>
<organism evidence="8 9">
    <name type="scientific">Sphingobacterium tenebrionis</name>
    <dbReference type="NCBI Taxonomy" id="3111775"/>
    <lineage>
        <taxon>Bacteria</taxon>
        <taxon>Pseudomonadati</taxon>
        <taxon>Bacteroidota</taxon>
        <taxon>Sphingobacteriia</taxon>
        <taxon>Sphingobacteriales</taxon>
        <taxon>Sphingobacteriaceae</taxon>
        <taxon>Sphingobacterium</taxon>
    </lineage>
</organism>
<evidence type="ECO:0000256" key="3">
    <source>
        <dbReference type="ARBA" id="ARBA00022691"/>
    </source>
</evidence>
<dbReference type="EMBL" id="JAYLLN010000001">
    <property type="protein sequence ID" value="MEI5983392.1"/>
    <property type="molecule type" value="Genomic_DNA"/>
</dbReference>
<dbReference type="InterPro" id="IPR058240">
    <property type="entry name" value="rSAM_sf"/>
</dbReference>
<dbReference type="InterPro" id="IPR034457">
    <property type="entry name" value="Organic_radical-activating"/>
</dbReference>
<evidence type="ECO:0000256" key="4">
    <source>
        <dbReference type="ARBA" id="ARBA00022723"/>
    </source>
</evidence>
<proteinExistence type="predicted"/>
<name>A0ABU8I0Z2_9SPHI</name>
<sequence>MSKPIYDISPFTLLDYPNKSACILWFTGCNMRCLYCYNPDIVLGKGKMGIEDALHFLRKRKNLLQAVVFSGGECTMHPALLDLAKEAKAMGYLVKVDTNGSRPTIIQELIRRNILDYVALDFKGLGERFKHITVSNLFGGFEETYALLQANKIPFEVRTTVHSELLSLEDLQKMISYLENKKYSGTYFLQSALNDVKTLVDLPRSSYPLQLERLVSDNFNIVSR</sequence>
<reference evidence="8 9" key="1">
    <citation type="submission" date="2024-01" db="EMBL/GenBank/DDBJ databases">
        <title>Sphingobacterium tenebrionis sp. nov., a novel endophyte isolated from tenebrio molitor intestines.</title>
        <authorList>
            <person name="Zhang C."/>
        </authorList>
    </citation>
    <scope>NUCLEOTIDE SEQUENCE [LARGE SCALE GENOMIC DNA]</scope>
    <source>
        <strain evidence="8 9">PU5-4</strain>
    </source>
</reference>
<comment type="caution">
    <text evidence="8">The sequence shown here is derived from an EMBL/GenBank/DDBJ whole genome shotgun (WGS) entry which is preliminary data.</text>
</comment>
<dbReference type="SFLD" id="SFLDG01067">
    <property type="entry name" value="SPASM/twitch_domain_containing"/>
    <property type="match status" value="1"/>
</dbReference>
<evidence type="ECO:0000313" key="9">
    <source>
        <dbReference type="Proteomes" id="UP001363035"/>
    </source>
</evidence>
<dbReference type="InterPro" id="IPR012840">
    <property type="entry name" value="NrdG2"/>
</dbReference>